<protein>
    <recommendedName>
        <fullName evidence="6">TonB-dependent receptor</fullName>
    </recommendedName>
</protein>
<comment type="subcellular location">
    <subcellularLocation>
        <location evidence="1">Cell outer membrane</location>
    </subcellularLocation>
</comment>
<keyword evidence="3" id="KW-0998">Cell outer membrane</keyword>
<dbReference type="RefSeq" id="WP_409097913.1">
    <property type="nucleotide sequence ID" value="NZ_JBJVNE010000217.1"/>
</dbReference>
<organism evidence="4 5">
    <name type="scientific">Streptomyces galilaeus</name>
    <dbReference type="NCBI Taxonomy" id="33899"/>
    <lineage>
        <taxon>Bacteria</taxon>
        <taxon>Bacillati</taxon>
        <taxon>Actinomycetota</taxon>
        <taxon>Actinomycetes</taxon>
        <taxon>Kitasatosporales</taxon>
        <taxon>Streptomycetaceae</taxon>
        <taxon>Streptomyces</taxon>
    </lineage>
</organism>
<dbReference type="PANTHER" id="PTHR40980">
    <property type="entry name" value="PLUG DOMAIN-CONTAINING PROTEIN"/>
    <property type="match status" value="1"/>
</dbReference>
<dbReference type="InterPro" id="IPR036942">
    <property type="entry name" value="Beta-barrel_TonB_sf"/>
</dbReference>
<dbReference type="PANTHER" id="PTHR40980:SF4">
    <property type="entry name" value="TONB-DEPENDENT RECEPTOR-LIKE BETA-BARREL DOMAIN-CONTAINING PROTEIN"/>
    <property type="match status" value="1"/>
</dbReference>
<dbReference type="Gene3D" id="2.40.170.20">
    <property type="entry name" value="TonB-dependent receptor, beta-barrel domain"/>
    <property type="match status" value="1"/>
</dbReference>
<dbReference type="EMBL" id="JBJVNE010000217">
    <property type="protein sequence ID" value="MFM9653694.1"/>
    <property type="molecule type" value="Genomic_DNA"/>
</dbReference>
<evidence type="ECO:0000256" key="3">
    <source>
        <dbReference type="ARBA" id="ARBA00023237"/>
    </source>
</evidence>
<reference evidence="4 5" key="1">
    <citation type="submission" date="2024-12" db="EMBL/GenBank/DDBJ databases">
        <title>Forecasting of Potato common scab and diversities of Pathogenic streptomyces spp. in china.</title>
        <authorList>
            <person name="Handique U."/>
            <person name="Wu J."/>
        </authorList>
    </citation>
    <scope>NUCLEOTIDE SEQUENCE [LARGE SCALE GENOMIC DNA]</scope>
    <source>
        <strain evidence="4 5">ZRIMU1585</strain>
    </source>
</reference>
<evidence type="ECO:0000256" key="1">
    <source>
        <dbReference type="ARBA" id="ARBA00004442"/>
    </source>
</evidence>
<dbReference type="SUPFAM" id="SSF56935">
    <property type="entry name" value="Porins"/>
    <property type="match status" value="1"/>
</dbReference>
<evidence type="ECO:0000313" key="5">
    <source>
        <dbReference type="Proteomes" id="UP001631993"/>
    </source>
</evidence>
<comment type="caution">
    <text evidence="4">The sequence shown here is derived from an EMBL/GenBank/DDBJ whole genome shotgun (WGS) entry which is preliminary data.</text>
</comment>
<evidence type="ECO:0008006" key="6">
    <source>
        <dbReference type="Google" id="ProtNLM"/>
    </source>
</evidence>
<dbReference type="Proteomes" id="UP001631993">
    <property type="component" value="Unassembled WGS sequence"/>
</dbReference>
<name>A0ABW9IZ42_STRGJ</name>
<keyword evidence="5" id="KW-1185">Reference proteome</keyword>
<sequence length="94" mass="10951">TFSDSEAVTLLDGERFETSLPNQADRVGNLTVGYEDEKWNLRLTMTHKSENLEEIDGELLRMEDSHQQLDFSSKYYINQNMNLYFNAINITDEP</sequence>
<accession>A0ABW9IZ42</accession>
<keyword evidence="2" id="KW-0472">Membrane</keyword>
<evidence type="ECO:0000256" key="2">
    <source>
        <dbReference type="ARBA" id="ARBA00023136"/>
    </source>
</evidence>
<feature type="non-terminal residue" evidence="4">
    <location>
        <position position="94"/>
    </location>
</feature>
<gene>
    <name evidence="4" type="ORF">ACKI1S_47555</name>
</gene>
<feature type="non-terminal residue" evidence="4">
    <location>
        <position position="1"/>
    </location>
</feature>
<proteinExistence type="predicted"/>
<evidence type="ECO:0000313" key="4">
    <source>
        <dbReference type="EMBL" id="MFM9653694.1"/>
    </source>
</evidence>